<organism evidence="2 3">
    <name type="scientific">Loxostege sticticalis</name>
    <name type="common">Beet webworm moth</name>
    <dbReference type="NCBI Taxonomy" id="481309"/>
    <lineage>
        <taxon>Eukaryota</taxon>
        <taxon>Metazoa</taxon>
        <taxon>Ecdysozoa</taxon>
        <taxon>Arthropoda</taxon>
        <taxon>Hexapoda</taxon>
        <taxon>Insecta</taxon>
        <taxon>Pterygota</taxon>
        <taxon>Neoptera</taxon>
        <taxon>Endopterygota</taxon>
        <taxon>Lepidoptera</taxon>
        <taxon>Glossata</taxon>
        <taxon>Ditrysia</taxon>
        <taxon>Pyraloidea</taxon>
        <taxon>Crambidae</taxon>
        <taxon>Pyraustinae</taxon>
        <taxon>Loxostege</taxon>
    </lineage>
</organism>
<evidence type="ECO:0000256" key="1">
    <source>
        <dbReference type="SAM" id="MobiDB-lite"/>
    </source>
</evidence>
<protein>
    <recommendedName>
        <fullName evidence="4">RING-type domain-containing protein</fullName>
    </recommendedName>
</protein>
<feature type="compositionally biased region" description="Basic and acidic residues" evidence="1">
    <location>
        <begin position="529"/>
        <end position="538"/>
    </location>
</feature>
<feature type="region of interest" description="Disordered" evidence="1">
    <location>
        <begin position="508"/>
        <end position="553"/>
    </location>
</feature>
<dbReference type="SUPFAM" id="SSF57850">
    <property type="entry name" value="RING/U-box"/>
    <property type="match status" value="1"/>
</dbReference>
<comment type="caution">
    <text evidence="2">The sequence shown here is derived from an EMBL/GenBank/DDBJ whole genome shotgun (WGS) entry which is preliminary data.</text>
</comment>
<dbReference type="Proteomes" id="UP001549921">
    <property type="component" value="Unassembled WGS sequence"/>
</dbReference>
<feature type="compositionally biased region" description="Basic residues" evidence="1">
    <location>
        <begin position="539"/>
        <end position="553"/>
    </location>
</feature>
<evidence type="ECO:0008006" key="4">
    <source>
        <dbReference type="Google" id="ProtNLM"/>
    </source>
</evidence>
<sequence length="553" mass="62063">MSVSLNISDVIAHVKNIVDSIRCTVCDKADGGRVRFNCGHTSCDDCLIGTEGCMLCLTPPTSLGKPKPDEILSQRVQNACNLLNACQDTFNLDVYRRLRVSEQLKAEKELFPECIQAPAKYCNKRKSTTLKGNKENLYNSFHPGEHISHTDSYKMKKSNNYVKQWLEDSETFPRKALGDLIVNRQNQMSKKNTFQQTTVKSYHKNSNKTYNDRNTLNLKHRKRTLSQTSFSLIDKENSVSELNIKKSKKSKFGLLLHEDSDKNVFEHTDNEESGIVIDDEPILIEDSQSQVIDKDKLALLAVEAAEKERSDFISLALESTQDNESLPPVSSKQLNNENNKNVPFYKKTSLADCCFYCKVDNKPNSKSNSDDKNVSITIENKHFITTINISKCAEVTSDKKSVLVQTNLNDAEKPSESKENVTTDEKSNEMVLPYTRKNSTESLDLLQSQGINNLHEDFLVPQKGGGIVIADSDSDESCLGGSFLEVTAEVHKSCEPIDYGILSAISTSELPSRSRNKVRGITPDSNNSSDKENCDPNKMKKHKKGKKSKYSKK</sequence>
<accession>A0ABD0SZT4</accession>
<evidence type="ECO:0000313" key="3">
    <source>
        <dbReference type="Proteomes" id="UP001549921"/>
    </source>
</evidence>
<dbReference type="AlphaFoldDB" id="A0ABD0SZT4"/>
<dbReference type="EMBL" id="JBEDNZ010000012">
    <property type="protein sequence ID" value="KAL0831276.1"/>
    <property type="molecule type" value="Genomic_DNA"/>
</dbReference>
<name>A0ABD0SZT4_LOXSC</name>
<gene>
    <name evidence="2" type="ORF">ABMA28_002121</name>
</gene>
<proteinExistence type="predicted"/>
<evidence type="ECO:0000313" key="2">
    <source>
        <dbReference type="EMBL" id="KAL0831276.1"/>
    </source>
</evidence>
<reference evidence="2 3" key="1">
    <citation type="submission" date="2024-06" db="EMBL/GenBank/DDBJ databases">
        <title>A chromosome-level genome assembly of beet webworm, Loxostege sticticalis.</title>
        <authorList>
            <person name="Zhang Y."/>
        </authorList>
    </citation>
    <scope>NUCLEOTIDE SEQUENCE [LARGE SCALE GENOMIC DNA]</scope>
    <source>
        <strain evidence="2">AQ028</strain>
        <tissue evidence="2">Male pupae</tissue>
    </source>
</reference>